<accession>A0AAV3Z5W6</accession>
<evidence type="ECO:0000313" key="2">
    <source>
        <dbReference type="EMBL" id="GFN91260.1"/>
    </source>
</evidence>
<keyword evidence="3" id="KW-1185">Reference proteome</keyword>
<evidence type="ECO:0000313" key="3">
    <source>
        <dbReference type="Proteomes" id="UP000735302"/>
    </source>
</evidence>
<proteinExistence type="predicted"/>
<reference evidence="2 3" key="1">
    <citation type="journal article" date="2021" name="Elife">
        <title>Chloroplast acquisition without the gene transfer in kleptoplastic sea slugs, Plakobranchus ocellatus.</title>
        <authorList>
            <person name="Maeda T."/>
            <person name="Takahashi S."/>
            <person name="Yoshida T."/>
            <person name="Shimamura S."/>
            <person name="Takaki Y."/>
            <person name="Nagai Y."/>
            <person name="Toyoda A."/>
            <person name="Suzuki Y."/>
            <person name="Arimoto A."/>
            <person name="Ishii H."/>
            <person name="Satoh N."/>
            <person name="Nishiyama T."/>
            <person name="Hasebe M."/>
            <person name="Maruyama T."/>
            <person name="Minagawa J."/>
            <person name="Obokata J."/>
            <person name="Shigenobu S."/>
        </authorList>
    </citation>
    <scope>NUCLEOTIDE SEQUENCE [LARGE SCALE GENOMIC DNA]</scope>
</reference>
<comment type="caution">
    <text evidence="2">The sequence shown here is derived from an EMBL/GenBank/DDBJ whole genome shotgun (WGS) entry which is preliminary data.</text>
</comment>
<dbReference type="EMBL" id="BLXT01002115">
    <property type="protein sequence ID" value="GFN91260.1"/>
    <property type="molecule type" value="Genomic_DNA"/>
</dbReference>
<name>A0AAV3Z5W6_9GAST</name>
<feature type="compositionally biased region" description="Polar residues" evidence="1">
    <location>
        <begin position="40"/>
        <end position="54"/>
    </location>
</feature>
<dbReference type="Proteomes" id="UP000735302">
    <property type="component" value="Unassembled WGS sequence"/>
</dbReference>
<protein>
    <submittedName>
        <fullName evidence="2">Uncharacterized protein</fullName>
    </submittedName>
</protein>
<sequence length="98" mass="10921">MDCQIALPPEVATDTRCRRKTKESPRSNITKYFIMARSLNNRRFQPDSPTTDTGHPTHKVPDDDLLQKTRSDSALAQLVLRTGSVYGPSADHAHSTLS</sequence>
<dbReference type="AlphaFoldDB" id="A0AAV3Z5W6"/>
<gene>
    <name evidence="2" type="ORF">PoB_001776600</name>
</gene>
<evidence type="ECO:0000256" key="1">
    <source>
        <dbReference type="SAM" id="MobiDB-lite"/>
    </source>
</evidence>
<organism evidence="2 3">
    <name type="scientific">Plakobranchus ocellatus</name>
    <dbReference type="NCBI Taxonomy" id="259542"/>
    <lineage>
        <taxon>Eukaryota</taxon>
        <taxon>Metazoa</taxon>
        <taxon>Spiralia</taxon>
        <taxon>Lophotrochozoa</taxon>
        <taxon>Mollusca</taxon>
        <taxon>Gastropoda</taxon>
        <taxon>Heterobranchia</taxon>
        <taxon>Euthyneura</taxon>
        <taxon>Panpulmonata</taxon>
        <taxon>Sacoglossa</taxon>
        <taxon>Placobranchoidea</taxon>
        <taxon>Plakobranchidae</taxon>
        <taxon>Plakobranchus</taxon>
    </lineage>
</organism>
<feature type="region of interest" description="Disordered" evidence="1">
    <location>
        <begin position="40"/>
        <end position="64"/>
    </location>
</feature>